<proteinExistence type="predicted"/>
<sequence>MPLMLQQRPEWVWARAAGQGGVHAPLCAASTVIQAGDVLLLAGHEEWAKKNINDTAFVMLNDVPSSSPPKRNRALVAMFLGLGMVLTQIIP</sequence>
<dbReference type="EMBL" id="BLLF01001269">
    <property type="protein sequence ID" value="GFH18239.1"/>
    <property type="molecule type" value="Genomic_DNA"/>
</dbReference>
<dbReference type="AlphaFoldDB" id="A0A699ZFS1"/>
<accession>A0A699ZFS1</accession>
<reference evidence="1 2" key="1">
    <citation type="submission" date="2020-02" db="EMBL/GenBank/DDBJ databases">
        <title>Draft genome sequence of Haematococcus lacustris strain NIES-144.</title>
        <authorList>
            <person name="Morimoto D."/>
            <person name="Nakagawa S."/>
            <person name="Yoshida T."/>
            <person name="Sawayama S."/>
        </authorList>
    </citation>
    <scope>NUCLEOTIDE SEQUENCE [LARGE SCALE GENOMIC DNA]</scope>
    <source>
        <strain evidence="1 2">NIES-144</strain>
    </source>
</reference>
<evidence type="ECO:0000313" key="1">
    <source>
        <dbReference type="EMBL" id="GFH18239.1"/>
    </source>
</evidence>
<feature type="non-terminal residue" evidence="1">
    <location>
        <position position="91"/>
    </location>
</feature>
<name>A0A699ZFS1_HAELA</name>
<evidence type="ECO:0000313" key="2">
    <source>
        <dbReference type="Proteomes" id="UP000485058"/>
    </source>
</evidence>
<dbReference type="Proteomes" id="UP000485058">
    <property type="component" value="Unassembled WGS sequence"/>
</dbReference>
<gene>
    <name evidence="1" type="ORF">HaLaN_15008</name>
</gene>
<comment type="caution">
    <text evidence="1">The sequence shown here is derived from an EMBL/GenBank/DDBJ whole genome shotgun (WGS) entry which is preliminary data.</text>
</comment>
<organism evidence="1 2">
    <name type="scientific">Haematococcus lacustris</name>
    <name type="common">Green alga</name>
    <name type="synonym">Haematococcus pluvialis</name>
    <dbReference type="NCBI Taxonomy" id="44745"/>
    <lineage>
        <taxon>Eukaryota</taxon>
        <taxon>Viridiplantae</taxon>
        <taxon>Chlorophyta</taxon>
        <taxon>core chlorophytes</taxon>
        <taxon>Chlorophyceae</taxon>
        <taxon>CS clade</taxon>
        <taxon>Chlamydomonadales</taxon>
        <taxon>Haematococcaceae</taxon>
        <taxon>Haematococcus</taxon>
    </lineage>
</organism>
<keyword evidence="2" id="KW-1185">Reference proteome</keyword>
<protein>
    <submittedName>
        <fullName evidence="1">Putative sodium/sulfate cotransporter 3</fullName>
    </submittedName>
</protein>